<evidence type="ECO:0000256" key="1">
    <source>
        <dbReference type="SAM" id="SignalP"/>
    </source>
</evidence>
<keyword evidence="3" id="KW-1185">Reference proteome</keyword>
<organism evidence="2 3">
    <name type="scientific">Salegentibacter mishustinae</name>
    <dbReference type="NCBI Taxonomy" id="270918"/>
    <lineage>
        <taxon>Bacteria</taxon>
        <taxon>Pseudomonadati</taxon>
        <taxon>Bacteroidota</taxon>
        <taxon>Flavobacteriia</taxon>
        <taxon>Flavobacteriales</taxon>
        <taxon>Flavobacteriaceae</taxon>
        <taxon>Salegentibacter</taxon>
    </lineage>
</organism>
<sequence length="318" mass="36486">MKQSFIILFLLCYNFSIAQENRVVGQVVDAVTSQALAYVNIVLEEQHKGTSTDAQGRFSFVIKGADTSASLKFSYVGFKTRNINLTDLNSRVVKLEPAVNSLSEVQLYNITENNSEKINDFRGRESIGLGNFSGGQFPSMIARYYARPENFKAGCFLEEVEVRFFSADIKTNRKSKFRLRILEVGENGKPGRDLLTSNLIIERGDNRFKTKIPMLRYRIPIPKEGFFVAVEHLFIEENKYIEEKDYRVYRQTDTLIYEDFKVVKYLPVFKGVLEEEDENFNSFFKDTNGWKKMNNLDNSHSVFKGGVPAPAFKITLTD</sequence>
<dbReference type="STRING" id="270918.APR42_00105"/>
<comment type="caution">
    <text evidence="2">The sequence shown here is derived from an EMBL/GenBank/DDBJ whole genome shotgun (WGS) entry which is preliminary data.</text>
</comment>
<dbReference type="AlphaFoldDB" id="A0A0Q9ZBJ0"/>
<proteinExistence type="predicted"/>
<accession>A0A0Q9ZBJ0</accession>
<gene>
    <name evidence="2" type="ORF">APR42_00105</name>
</gene>
<name>A0A0Q9ZBJ0_9FLAO</name>
<keyword evidence="1" id="KW-0732">Signal</keyword>
<feature type="chain" id="PRO_5006389291" description="TonB-dependent receptor" evidence="1">
    <location>
        <begin position="19"/>
        <end position="318"/>
    </location>
</feature>
<evidence type="ECO:0008006" key="4">
    <source>
        <dbReference type="Google" id="ProtNLM"/>
    </source>
</evidence>
<dbReference type="RefSeq" id="WP_057480130.1">
    <property type="nucleotide sequence ID" value="NZ_BMWR01000002.1"/>
</dbReference>
<evidence type="ECO:0000313" key="2">
    <source>
        <dbReference type="EMBL" id="KRG30299.1"/>
    </source>
</evidence>
<dbReference type="Proteomes" id="UP000051643">
    <property type="component" value="Unassembled WGS sequence"/>
</dbReference>
<dbReference type="Pfam" id="PF13715">
    <property type="entry name" value="CarbopepD_reg_2"/>
    <property type="match status" value="1"/>
</dbReference>
<evidence type="ECO:0000313" key="3">
    <source>
        <dbReference type="Proteomes" id="UP000051643"/>
    </source>
</evidence>
<dbReference type="EMBL" id="LKTP01000001">
    <property type="protein sequence ID" value="KRG30299.1"/>
    <property type="molecule type" value="Genomic_DNA"/>
</dbReference>
<reference evidence="2" key="1">
    <citation type="submission" date="2015-10" db="EMBL/GenBank/DDBJ databases">
        <title>Draft genome sequence of Salegentibacter mishustinae KCTC 12263.</title>
        <authorList>
            <person name="Lin W."/>
            <person name="Zheng Q."/>
        </authorList>
    </citation>
    <scope>NUCLEOTIDE SEQUENCE [LARGE SCALE GENOMIC DNA]</scope>
    <source>
        <strain evidence="2">KCTC 12263</strain>
    </source>
</reference>
<dbReference type="Gene3D" id="2.60.40.1120">
    <property type="entry name" value="Carboxypeptidase-like, regulatory domain"/>
    <property type="match status" value="1"/>
</dbReference>
<dbReference type="InterPro" id="IPR008969">
    <property type="entry name" value="CarboxyPept-like_regulatory"/>
</dbReference>
<feature type="signal peptide" evidence="1">
    <location>
        <begin position="1"/>
        <end position="18"/>
    </location>
</feature>
<protein>
    <recommendedName>
        <fullName evidence="4">TonB-dependent receptor</fullName>
    </recommendedName>
</protein>
<dbReference type="SUPFAM" id="SSF49464">
    <property type="entry name" value="Carboxypeptidase regulatory domain-like"/>
    <property type="match status" value="1"/>
</dbReference>
<dbReference type="OrthoDB" id="914976at2"/>